<gene>
    <name evidence="1" type="ORF">ABVC42_14760</name>
</gene>
<protein>
    <submittedName>
        <fullName evidence="1">RelB</fullName>
    </submittedName>
</protein>
<sequence>MTSISAKDTTVSSRVSSKMAQNAKINLEKYGLSLSEYIRMAVYKAANDEVSYVNFLDTAEALQAKKEAETNAITKVGSLEDLDKWMDNL</sequence>
<organism evidence="1 2">
    <name type="scientific">Lactobacillus crispatus</name>
    <dbReference type="NCBI Taxonomy" id="47770"/>
    <lineage>
        <taxon>Bacteria</taxon>
        <taxon>Bacillati</taxon>
        <taxon>Bacillota</taxon>
        <taxon>Bacilli</taxon>
        <taxon>Lactobacillales</taxon>
        <taxon>Lactobacillaceae</taxon>
        <taxon>Lactobacillus</taxon>
    </lineage>
</organism>
<dbReference type="RefSeq" id="WP_133476389.1">
    <property type="nucleotide sequence ID" value="NZ_JBETVU010000013.1"/>
</dbReference>
<evidence type="ECO:0000313" key="1">
    <source>
        <dbReference type="EMBL" id="MES5151090.1"/>
    </source>
</evidence>
<reference evidence="1" key="1">
    <citation type="submission" date="2024-06" db="EMBL/GenBank/DDBJ databases">
        <title>Vaginal Lactobacillus fatty acid response mechanisms reveal a metabolite-targeted strategy for bacterial vaginosis treatment.</title>
        <authorList>
            <person name="Zhu M."/>
            <person name="Blainey P.C."/>
            <person name="Bloom S.M."/>
            <person name="Kwon D.S."/>
        </authorList>
    </citation>
    <scope>NUCLEOTIDE SEQUENCE</scope>
    <source>
        <strain evidence="1">194_F1_1</strain>
    </source>
</reference>
<name>A0ABV2BCW0_9LACO</name>
<dbReference type="EMBL" id="JBETVU010000013">
    <property type="protein sequence ID" value="MES5151090.1"/>
    <property type="molecule type" value="Genomic_DNA"/>
</dbReference>
<comment type="caution">
    <text evidence="1">The sequence shown here is derived from an EMBL/GenBank/DDBJ whole genome shotgun (WGS) entry which is preliminary data.</text>
</comment>
<proteinExistence type="predicted"/>
<evidence type="ECO:0000313" key="2">
    <source>
        <dbReference type="Proteomes" id="UP001434419"/>
    </source>
</evidence>
<dbReference type="Proteomes" id="UP001434419">
    <property type="component" value="Unassembled WGS sequence"/>
</dbReference>
<keyword evidence="2" id="KW-1185">Reference proteome</keyword>
<accession>A0ABV2BCW0</accession>